<accession>A0A518HJL0</accession>
<dbReference type="KEGG" id="snep:Enr13x_08750"/>
<evidence type="ECO:0000313" key="1">
    <source>
        <dbReference type="EMBL" id="QDV41037.1"/>
    </source>
</evidence>
<organism evidence="1 2">
    <name type="scientific">Stieleria neptunia</name>
    <dbReference type="NCBI Taxonomy" id="2527979"/>
    <lineage>
        <taxon>Bacteria</taxon>
        <taxon>Pseudomonadati</taxon>
        <taxon>Planctomycetota</taxon>
        <taxon>Planctomycetia</taxon>
        <taxon>Pirellulales</taxon>
        <taxon>Pirellulaceae</taxon>
        <taxon>Stieleria</taxon>
    </lineage>
</organism>
<protein>
    <submittedName>
        <fullName evidence="1">Uncharacterized protein</fullName>
    </submittedName>
</protein>
<dbReference type="Proteomes" id="UP000319004">
    <property type="component" value="Chromosome"/>
</dbReference>
<proteinExistence type="predicted"/>
<gene>
    <name evidence="1" type="ORF">Enr13x_08750</name>
</gene>
<evidence type="ECO:0000313" key="2">
    <source>
        <dbReference type="Proteomes" id="UP000319004"/>
    </source>
</evidence>
<sequence length="206" mass="21332">MVARRSGSVPGRVLLSMAGRGLSPEMVGRGLSPVGCYQWQVGVCPRMDAINGRSGSVPGWMGSVPGWMGSVPGWMGSVPGWMMVGQSGAVPDRVLLSMQRSVGVCPRLVAINGRLGSVPGWTGSVPGWLLSMAVNGWMGSVPGRVLSMAVNGWMGSVPGWVLLSMGGGVDALRDAGLFVSLEGGRPLAAGSCSMPRLILSPPRWDS</sequence>
<dbReference type="AlphaFoldDB" id="A0A518HJL0"/>
<dbReference type="EMBL" id="CP037423">
    <property type="protein sequence ID" value="QDV41037.1"/>
    <property type="molecule type" value="Genomic_DNA"/>
</dbReference>
<reference evidence="1 2" key="1">
    <citation type="submission" date="2019-03" db="EMBL/GenBank/DDBJ databases">
        <title>Deep-cultivation of Planctomycetes and their phenomic and genomic characterization uncovers novel biology.</title>
        <authorList>
            <person name="Wiegand S."/>
            <person name="Jogler M."/>
            <person name="Boedeker C."/>
            <person name="Pinto D."/>
            <person name="Vollmers J."/>
            <person name="Rivas-Marin E."/>
            <person name="Kohn T."/>
            <person name="Peeters S.H."/>
            <person name="Heuer A."/>
            <person name="Rast P."/>
            <person name="Oberbeckmann S."/>
            <person name="Bunk B."/>
            <person name="Jeske O."/>
            <person name="Meyerdierks A."/>
            <person name="Storesund J.E."/>
            <person name="Kallscheuer N."/>
            <person name="Luecker S."/>
            <person name="Lage O.M."/>
            <person name="Pohl T."/>
            <person name="Merkel B.J."/>
            <person name="Hornburger P."/>
            <person name="Mueller R.-W."/>
            <person name="Bruemmer F."/>
            <person name="Labrenz M."/>
            <person name="Spormann A.M."/>
            <person name="Op den Camp H."/>
            <person name="Overmann J."/>
            <person name="Amann R."/>
            <person name="Jetten M.S.M."/>
            <person name="Mascher T."/>
            <person name="Medema M.H."/>
            <person name="Devos D.P."/>
            <person name="Kaster A.-K."/>
            <person name="Ovreas L."/>
            <person name="Rohde M."/>
            <person name="Galperin M.Y."/>
            <person name="Jogler C."/>
        </authorList>
    </citation>
    <scope>NUCLEOTIDE SEQUENCE [LARGE SCALE GENOMIC DNA]</scope>
    <source>
        <strain evidence="1 2">Enr13</strain>
    </source>
</reference>
<name>A0A518HJL0_9BACT</name>
<keyword evidence="2" id="KW-1185">Reference proteome</keyword>